<dbReference type="PANTHER" id="PTHR23270">
    <property type="entry name" value="PROGRAMMED CELL DEATH PROTEIN 11 PRE-RRNA PROCESSING PROTEIN RRP5"/>
    <property type="match status" value="1"/>
</dbReference>
<dbReference type="SUPFAM" id="SSF50249">
    <property type="entry name" value="Nucleic acid-binding proteins"/>
    <property type="match status" value="11"/>
</dbReference>
<dbReference type="GO" id="GO:0032040">
    <property type="term" value="C:small-subunit processome"/>
    <property type="evidence" value="ECO:0007669"/>
    <property type="project" value="TreeGrafter"/>
</dbReference>
<feature type="domain" description="S1 motif" evidence="11">
    <location>
        <begin position="1173"/>
        <end position="1242"/>
    </location>
</feature>
<evidence type="ECO:0000256" key="2">
    <source>
        <dbReference type="ARBA" id="ARBA00022517"/>
    </source>
</evidence>
<dbReference type="CDD" id="cd05702">
    <property type="entry name" value="S1_Rrp5_repeat_hs11_sc8"/>
    <property type="match status" value="1"/>
</dbReference>
<dbReference type="InterPro" id="IPR045209">
    <property type="entry name" value="Rrp5"/>
</dbReference>
<dbReference type="Proteomes" id="UP000283383">
    <property type="component" value="Unassembled WGS sequence"/>
</dbReference>
<dbReference type="FunFam" id="1.25.40.10:FF:000467">
    <property type="entry name" value="Putative rRNA biogenesis protein RRP5"/>
    <property type="match status" value="1"/>
</dbReference>
<dbReference type="CDD" id="cd05706">
    <property type="entry name" value="S1_Rrp5_repeat_sc10"/>
    <property type="match status" value="1"/>
</dbReference>
<evidence type="ECO:0000259" key="11">
    <source>
        <dbReference type="PROSITE" id="PS50126"/>
    </source>
</evidence>
<feature type="domain" description="S1 motif" evidence="11">
    <location>
        <begin position="880"/>
        <end position="959"/>
    </location>
</feature>
<dbReference type="PROSITE" id="PS50126">
    <property type="entry name" value="S1"/>
    <property type="match status" value="11"/>
</dbReference>
<dbReference type="PANTHER" id="PTHR23270:SF10">
    <property type="entry name" value="PROTEIN RRP5 HOMOLOG"/>
    <property type="match status" value="1"/>
</dbReference>
<organism evidence="13 14">
    <name type="scientific">Golovinomyces cichoracearum</name>
    <dbReference type="NCBI Taxonomy" id="62708"/>
    <lineage>
        <taxon>Eukaryota</taxon>
        <taxon>Fungi</taxon>
        <taxon>Dikarya</taxon>
        <taxon>Ascomycota</taxon>
        <taxon>Pezizomycotina</taxon>
        <taxon>Leotiomycetes</taxon>
        <taxon>Erysiphales</taxon>
        <taxon>Erysiphaceae</taxon>
        <taxon>Golovinomyces</taxon>
    </lineage>
</organism>
<keyword evidence="14" id="KW-1185">Reference proteome</keyword>
<feature type="compositionally biased region" description="Acidic residues" evidence="10">
    <location>
        <begin position="1340"/>
        <end position="1354"/>
    </location>
</feature>
<dbReference type="InterPro" id="IPR011990">
    <property type="entry name" value="TPR-like_helical_dom_sf"/>
</dbReference>
<comment type="subcellular location">
    <subcellularLocation>
        <location evidence="1">Nucleus</location>
        <location evidence="1">Nucleolus</location>
    </subcellularLocation>
</comment>
<evidence type="ECO:0000256" key="7">
    <source>
        <dbReference type="ARBA" id="ARBA00055575"/>
    </source>
</evidence>
<feature type="region of interest" description="Disordered" evidence="10">
    <location>
        <begin position="1426"/>
        <end position="1457"/>
    </location>
</feature>
<feature type="domain" description="S1 motif" evidence="11">
    <location>
        <begin position="600"/>
        <end position="669"/>
    </location>
</feature>
<dbReference type="GO" id="GO:0003723">
    <property type="term" value="F:RNA binding"/>
    <property type="evidence" value="ECO:0007669"/>
    <property type="project" value="TreeGrafter"/>
</dbReference>
<feature type="domain" description="S1 motif" evidence="11">
    <location>
        <begin position="993"/>
        <end position="1064"/>
    </location>
</feature>
<proteinExistence type="predicted"/>
<sequence>MASDDQISRKRKRIPVDKEESAFPRGGGSILTPLEHKQIQIQASRDVLFENQDNELSEAYNGNRDKINKRPRTNKISRKNLKDDFSTEVDEKTSRIESLNFKRVVTGSLVLGQVAEINEFEIALSLPNNLTGYVSITSISDRLAERLETFTDITEEFDNNVTQAQPIILQNLFKIGQYLRAYVVSTIDETSSSTTSKAKKRIELSIRPHDSNRSLDPRNIVVNCTLMASVTSIEDHGVVLDLGLADPSIKGFMSSKKTGFGLDLSDMHEGTTLLCIVTGVSSNGKILKLTTDQDKIGNPKKNHLSVAPSVESFLPGTVVEATISETNSRGLLGKVMGMVDVTADLIHSGVGISGKICTKDKVGSKLMCRVICTFPQADSPKLGVSILSHVLNLTNKLTTKDGEKKELTALLPLSSIVEKIVVNKVVPNIGLFVDVDAEGIPGFVHISRISDKNIEKLSETTGPYKVSSSHRGRLIGFNSMDGLYIISLQESIIKQPYLRIEDLKVGSTVQGKIEKLIVNSSGTAGLLVNLADGISGLVPQAHMSDVKLIYPEKKFKEGDNVNARILSTNSKKRQVRLTLKKSLVNSKGIQFLTYEDIKPHMQSPGTIVNIIPNGAVIQFYGNVRGFLPVAEMSEAYIQDPSQHFHIGQVVNVHVLDVDPETERMTVSCKDPSSLSSSQQIALQKLENGEIVSAKVLGKSEDEIQVAIEGSELHALLPVGHLTDGSISKNNFALKKIRIGGILQDLVVLEKVEKQRLIILTNKPSLVKDARSNQLLKSFDDVRLNSIAHGFVKNITSSGVFVKFCGNLTALLPKTKLPDSVINLPEFGMKKLQSVEAKVISVDHSQKRFQLSIKDLKNDCNSGLEMRNILNPIDKGISDLNEIVIGKCTKARITSVKDTQLNVQLGDNVKGRVDISQIFDSWESIKDRKRPLKSFSPKQIIDVRVLGTHDARKHCFLPFTHRNGKMSVFELSAKPSDQIGQPKEALTLDRIELKSTWISFVNNVANDCLWVNLSPNIRGRIAALDVSDDVSVIEDLESNFPVGSALRVHVINVDTANNRLDLSARPTNSDQLSFKNLSKGMIVPGKVVKKDQRHLLVQLGESLFGQVHITDLSDCFSEADLMKYSKNDIIRVCVCSIDAPNKKIRLSTRPSQVLNSSLAVQDPYISSVDQLKVNDIVRGFIKNVTEKGIFVSLSCNITAYARISDLSDSYLEDWKSNFEIDKLVRGKVISVDQPLNHVQISLKSSIFERDYEPPITFQSLKVGQIITGKVRKVEDFGIFIVIDASDNISGLCHKSELADKRIHDVKKLYEIGDAVKAVVLKIENEKRRVNFGLKTSYFNDPESDKESDDAEYSSEDSEKKVSSDNEEGGVKISQAENSNAPKPNLSQFDEGRTNFRDLNQLPILDPGGFDWSAKILDQVDIFSDEISESSGAEKKQTKRPKKSKTVIDRTGDLDTNEPRSVDDFERHLLGQSDSSILWIKYMAFLVQSGNLNKAREIAERAIKTINIKEETEKLNVWIALLNLENVYGSDETLEEVFKRACLHNDDQEIHERLVSIFIQSGKHVKADSLFQILTKKFGHSPRVWYNYAHFLYTTILSPDRARALLLRATQSIPTHTHLNLTLKFAALEFNSPSGSPERGRTIIEGVLSTFPKRFDIWNQLLDLEIQQGDPEIIRGVFQRVIKSKFLKPRGAKKWFKKWSDWEEANGDTKSRERVKAQAEDWVRIAAKQVHES</sequence>
<dbReference type="Gene3D" id="1.25.40.10">
    <property type="entry name" value="Tetratricopeptide repeat domain"/>
    <property type="match status" value="2"/>
</dbReference>
<dbReference type="InterPro" id="IPR002792">
    <property type="entry name" value="TRAM_dom"/>
</dbReference>
<evidence type="ECO:0000313" key="13">
    <source>
        <dbReference type="EMBL" id="RKF55263.1"/>
    </source>
</evidence>
<dbReference type="InterPro" id="IPR003107">
    <property type="entry name" value="HAT"/>
</dbReference>
<dbReference type="PROSITE" id="PS50926">
    <property type="entry name" value="TRAM"/>
    <property type="match status" value="1"/>
</dbReference>
<reference evidence="13 14" key="1">
    <citation type="journal article" date="2018" name="BMC Genomics">
        <title>Comparative genome analyses reveal sequence features reflecting distinct modes of host-adaptation between dicot and monocot powdery mildew.</title>
        <authorList>
            <person name="Wu Y."/>
            <person name="Ma X."/>
            <person name="Pan Z."/>
            <person name="Kale S.D."/>
            <person name="Song Y."/>
            <person name="King H."/>
            <person name="Zhang Q."/>
            <person name="Presley C."/>
            <person name="Deng X."/>
            <person name="Wei C.I."/>
            <person name="Xiao S."/>
        </authorList>
    </citation>
    <scope>NUCLEOTIDE SEQUENCE [LARGE SCALE GENOMIC DNA]</scope>
    <source>
        <strain evidence="13">UMSG3</strain>
    </source>
</reference>
<name>A0A420HD10_9PEZI</name>
<dbReference type="FunFam" id="2.40.50.140:FF:000279">
    <property type="entry name" value="rRNA biogenesis protein rrp5"/>
    <property type="match status" value="1"/>
</dbReference>
<evidence type="ECO:0000256" key="3">
    <source>
        <dbReference type="ARBA" id="ARBA00022552"/>
    </source>
</evidence>
<dbReference type="FunFam" id="2.40.50.140:FF:000155">
    <property type="entry name" value="rRNA biogenesis protein RRP5"/>
    <property type="match status" value="1"/>
</dbReference>
<evidence type="ECO:0000256" key="9">
    <source>
        <dbReference type="ARBA" id="ARBA00076674"/>
    </source>
</evidence>
<dbReference type="EMBL" id="MCBQ01020315">
    <property type="protein sequence ID" value="RKF55263.1"/>
    <property type="molecule type" value="Genomic_DNA"/>
</dbReference>
<keyword evidence="4" id="KW-0597">Phosphoprotein</keyword>
<evidence type="ECO:0000259" key="12">
    <source>
        <dbReference type="PROSITE" id="PS50926"/>
    </source>
</evidence>
<dbReference type="SMART" id="SM00386">
    <property type="entry name" value="HAT"/>
    <property type="match status" value="5"/>
</dbReference>
<feature type="domain" description="S1 motif" evidence="11">
    <location>
        <begin position="1262"/>
        <end position="1333"/>
    </location>
</feature>
<feature type="compositionally biased region" description="Polar residues" evidence="10">
    <location>
        <begin position="1373"/>
        <end position="1386"/>
    </location>
</feature>
<dbReference type="FunFam" id="2.40.50.140:FF:000196">
    <property type="entry name" value="rRNA biogenesis protein RRP5"/>
    <property type="match status" value="1"/>
</dbReference>
<dbReference type="CDD" id="cd05708">
    <property type="entry name" value="S1_Rrp5_repeat_sc12"/>
    <property type="match status" value="1"/>
</dbReference>
<dbReference type="SUPFAM" id="SSF48452">
    <property type="entry name" value="TPR-like"/>
    <property type="match status" value="2"/>
</dbReference>
<dbReference type="STRING" id="62708.A0A420HD10"/>
<keyword evidence="6" id="KW-0539">Nucleus</keyword>
<evidence type="ECO:0000256" key="1">
    <source>
        <dbReference type="ARBA" id="ARBA00004604"/>
    </source>
</evidence>
<feature type="domain" description="S1 motif" evidence="11">
    <location>
        <begin position="107"/>
        <end position="207"/>
    </location>
</feature>
<dbReference type="FunFam" id="2.40.50.140:FF:000103">
    <property type="entry name" value="protein RRP5 homolog"/>
    <property type="match status" value="3"/>
</dbReference>
<evidence type="ECO:0000256" key="4">
    <source>
        <dbReference type="ARBA" id="ARBA00022553"/>
    </source>
</evidence>
<evidence type="ECO:0000256" key="6">
    <source>
        <dbReference type="ARBA" id="ARBA00023242"/>
    </source>
</evidence>
<dbReference type="CDD" id="cd04461">
    <property type="entry name" value="S1_Rrp5_repeat_hs8_sc7"/>
    <property type="match status" value="1"/>
</dbReference>
<feature type="domain" description="S1 motif" evidence="11">
    <location>
        <begin position="1079"/>
        <end position="1148"/>
    </location>
</feature>
<evidence type="ECO:0000256" key="8">
    <source>
        <dbReference type="ARBA" id="ARBA00073619"/>
    </source>
</evidence>
<dbReference type="InterPro" id="IPR048058">
    <property type="entry name" value="Rrp5_S1_rpt_hs11_sc8"/>
</dbReference>
<feature type="domain" description="S1 motif" evidence="11">
    <location>
        <begin position="506"/>
        <end position="580"/>
    </location>
</feature>
<feature type="compositionally biased region" description="Basic and acidic residues" evidence="10">
    <location>
        <begin position="1444"/>
        <end position="1457"/>
    </location>
</feature>
<evidence type="ECO:0000256" key="5">
    <source>
        <dbReference type="ARBA" id="ARBA00022737"/>
    </source>
</evidence>
<keyword evidence="2" id="KW-0690">Ribosome biogenesis</keyword>
<dbReference type="InterPro" id="IPR012340">
    <property type="entry name" value="NA-bd_OB-fold"/>
</dbReference>
<accession>A0A420HD10</accession>
<dbReference type="SMART" id="SM00316">
    <property type="entry name" value="S1"/>
    <property type="match status" value="12"/>
</dbReference>
<dbReference type="InterPro" id="IPR003029">
    <property type="entry name" value="S1_domain"/>
</dbReference>
<evidence type="ECO:0000313" key="14">
    <source>
        <dbReference type="Proteomes" id="UP000283383"/>
    </source>
</evidence>
<feature type="domain" description="S1 motif" evidence="11">
    <location>
        <begin position="784"/>
        <end position="853"/>
    </location>
</feature>
<dbReference type="InterPro" id="IPR057302">
    <property type="entry name" value="Rrp5_S1"/>
</dbReference>
<keyword evidence="3" id="KW-0698">rRNA processing</keyword>
<keyword evidence="5" id="KW-0677">Repeat</keyword>
<dbReference type="Pfam" id="PF24685">
    <property type="entry name" value="OB_RRP5_4th"/>
    <property type="match status" value="1"/>
</dbReference>
<dbReference type="GO" id="GO:0006364">
    <property type="term" value="P:rRNA processing"/>
    <property type="evidence" value="ECO:0007669"/>
    <property type="project" value="UniProtKB-KW"/>
</dbReference>
<dbReference type="Pfam" id="PF23459">
    <property type="entry name" value="S1_RRP5"/>
    <property type="match status" value="2"/>
</dbReference>
<comment type="function">
    <text evidence="7">Involved in the biogenesis of rRNA. Required for the formation of 18S and 5.8S rRNA.</text>
</comment>
<evidence type="ECO:0000256" key="10">
    <source>
        <dbReference type="SAM" id="MobiDB-lite"/>
    </source>
</evidence>
<dbReference type="FunFam" id="2.40.50.140:FF:000278">
    <property type="entry name" value="rRNA biogenesis protein rrp5"/>
    <property type="match status" value="1"/>
</dbReference>
<feature type="region of interest" description="Disordered" evidence="10">
    <location>
        <begin position="1"/>
        <end position="28"/>
    </location>
</feature>
<dbReference type="Gene3D" id="2.40.50.140">
    <property type="entry name" value="Nucleic acid-binding proteins"/>
    <property type="match status" value="11"/>
</dbReference>
<feature type="domain" description="S1 motif" evidence="11">
    <location>
        <begin position="688"/>
        <end position="762"/>
    </location>
</feature>
<dbReference type="CDD" id="cd05703">
    <property type="entry name" value="S1_Rrp5_repeat_hs12_sc9"/>
    <property type="match status" value="1"/>
</dbReference>
<dbReference type="Pfam" id="PF00575">
    <property type="entry name" value="S1"/>
    <property type="match status" value="4"/>
</dbReference>
<dbReference type="FunFam" id="2.40.50.140:FF:000159">
    <property type="entry name" value="rRNA biogenesis protein rrp5"/>
    <property type="match status" value="1"/>
</dbReference>
<feature type="domain" description="TRAM" evidence="12">
    <location>
        <begin position="266"/>
        <end position="337"/>
    </location>
</feature>
<gene>
    <name evidence="13" type="ORF">GcM3_203002</name>
</gene>
<comment type="caution">
    <text evidence="13">The sequence shown here is derived from an EMBL/GenBank/DDBJ whole genome shotgun (WGS) entry which is preliminary data.</text>
</comment>
<dbReference type="CDD" id="cd05698">
    <property type="entry name" value="S1_Rrp5_repeat_hs6_sc5"/>
    <property type="match status" value="1"/>
</dbReference>
<dbReference type="InterPro" id="IPR057301">
    <property type="entry name" value="Rrp5_OB_4th"/>
</dbReference>
<feature type="region of interest" description="Disordered" evidence="10">
    <location>
        <begin position="1339"/>
        <end position="1389"/>
    </location>
</feature>
<protein>
    <recommendedName>
        <fullName evidence="8">rRNA biogenesis protein RRP5</fullName>
    </recommendedName>
    <alternativeName>
        <fullName evidence="9">Ribosomal RNA-processing protein 5</fullName>
    </alternativeName>
</protein>
<feature type="domain" description="S1 motif" evidence="11">
    <location>
        <begin position="414"/>
        <end position="489"/>
    </location>
</feature>
<dbReference type="InterPro" id="IPR048059">
    <property type="entry name" value="Rrp5_S1_rpt_hs1_sc1"/>
</dbReference>
<dbReference type="CDD" id="cd05693">
    <property type="entry name" value="S1_Rrp5_repeat_hs1_sc1"/>
    <property type="match status" value="1"/>
</dbReference>